<comment type="caution">
    <text evidence="1">The sequence shown here is derived from an EMBL/GenBank/DDBJ whole genome shotgun (WGS) entry which is preliminary data.</text>
</comment>
<reference evidence="1 2" key="1">
    <citation type="journal article" date="2013" name="Curr. Biol.">
        <title>The Genome of the Foraminiferan Reticulomyxa filosa.</title>
        <authorList>
            <person name="Glockner G."/>
            <person name="Hulsmann N."/>
            <person name="Schleicher M."/>
            <person name="Noegel A.A."/>
            <person name="Eichinger L."/>
            <person name="Gallinger C."/>
            <person name="Pawlowski J."/>
            <person name="Sierra R."/>
            <person name="Euteneuer U."/>
            <person name="Pillet L."/>
            <person name="Moustafa A."/>
            <person name="Platzer M."/>
            <person name="Groth M."/>
            <person name="Szafranski K."/>
            <person name="Schliwa M."/>
        </authorList>
    </citation>
    <scope>NUCLEOTIDE SEQUENCE [LARGE SCALE GENOMIC DNA]</scope>
</reference>
<organism evidence="1 2">
    <name type="scientific">Reticulomyxa filosa</name>
    <dbReference type="NCBI Taxonomy" id="46433"/>
    <lineage>
        <taxon>Eukaryota</taxon>
        <taxon>Sar</taxon>
        <taxon>Rhizaria</taxon>
        <taxon>Retaria</taxon>
        <taxon>Foraminifera</taxon>
        <taxon>Monothalamids</taxon>
        <taxon>Reticulomyxidae</taxon>
        <taxon>Reticulomyxa</taxon>
    </lineage>
</organism>
<gene>
    <name evidence="1" type="ORF">RFI_23779</name>
</gene>
<evidence type="ECO:0000313" key="1">
    <source>
        <dbReference type="EMBL" id="ETO13588.1"/>
    </source>
</evidence>
<dbReference type="AlphaFoldDB" id="X6MHU6"/>
<accession>X6MHU6</accession>
<protein>
    <submittedName>
        <fullName evidence="1">Uncharacterized protein</fullName>
    </submittedName>
</protein>
<dbReference type="EMBL" id="ASPP01020515">
    <property type="protein sequence ID" value="ETO13588.1"/>
    <property type="molecule type" value="Genomic_DNA"/>
</dbReference>
<sequence>MSVGDDNSILKPNSSALDVTFGNTTQIFKVYPNWVFDMDISLDENINVVKYFITTTTTSDQTLTKINDIICEWIDAIKEYKKKKLQIHNLYINKICEFISGKIKGKAIYANFMMSTIKNILLGDKNPVCIIITRNKETKKKKKNSI</sequence>
<keyword evidence="2" id="KW-1185">Reference proteome</keyword>
<name>X6MHU6_RETFI</name>
<proteinExistence type="predicted"/>
<evidence type="ECO:0000313" key="2">
    <source>
        <dbReference type="Proteomes" id="UP000023152"/>
    </source>
</evidence>
<dbReference type="Proteomes" id="UP000023152">
    <property type="component" value="Unassembled WGS sequence"/>
</dbReference>